<dbReference type="RefSeq" id="WP_011570090.1">
    <property type="nucleotide sequence ID" value="NC_008209.1"/>
</dbReference>
<keyword evidence="5" id="KW-1185">Reference proteome</keyword>
<comment type="subcellular location">
    <subcellularLocation>
        <location evidence="1">Secreted</location>
    </subcellularLocation>
</comment>
<dbReference type="InterPro" id="IPR011049">
    <property type="entry name" value="Serralysin-like_metalloprot_C"/>
</dbReference>
<accession>Q160W3</accession>
<dbReference type="Pfam" id="PF00353">
    <property type="entry name" value="HemolysinCabind"/>
    <property type="match status" value="2"/>
</dbReference>
<dbReference type="GO" id="GO:0005509">
    <property type="term" value="F:calcium ion binding"/>
    <property type="evidence" value="ECO:0007669"/>
    <property type="project" value="InterPro"/>
</dbReference>
<organism evidence="4 5">
    <name type="scientific">Roseobacter denitrificans (strain ATCC 33942 / OCh 114)</name>
    <name type="common">Erythrobacter sp. (strain OCh 114)</name>
    <name type="synonym">Roseobacter denitrificans</name>
    <dbReference type="NCBI Taxonomy" id="375451"/>
    <lineage>
        <taxon>Bacteria</taxon>
        <taxon>Pseudomonadati</taxon>
        <taxon>Pseudomonadota</taxon>
        <taxon>Alphaproteobacteria</taxon>
        <taxon>Rhodobacterales</taxon>
        <taxon>Roseobacteraceae</taxon>
        <taxon>Roseobacter</taxon>
    </lineage>
</organism>
<dbReference type="GO" id="GO:0005576">
    <property type="term" value="C:extracellular region"/>
    <property type="evidence" value="ECO:0007669"/>
    <property type="project" value="UniProtKB-SubCell"/>
</dbReference>
<keyword evidence="2" id="KW-0964">Secreted</keyword>
<dbReference type="SUPFAM" id="SSF51120">
    <property type="entry name" value="beta-Roll"/>
    <property type="match status" value="1"/>
</dbReference>
<name>Q160W3_ROSDO</name>
<evidence type="ECO:0000313" key="4">
    <source>
        <dbReference type="EMBL" id="ABG33480.1"/>
    </source>
</evidence>
<dbReference type="STRING" id="375451.RD1_4034"/>
<sequence length="308" mass="32086">MFSFSNSFADFRALIERLQGEQDARAAQIVTNNSEQTLTIRRGDDVSERADDEGIIRVTQGENGPLIEGDLPDNAVLQVGQGQGALAPVAEDVTAPAPVVEQAAEMTASTVSSNIIRLTQGENGPVVQGDVPENAELVVGQGAGDVGRPTESSVVITGGTEQIDRSPAPEPAQTIEGSEGRDFLRGGTGDDVINGNDGRDRLTGGDGDDVLAGGKGSDVLDGGQGDDVFIFNEGDGFDQIRNFDLLGDDVLQIGVDGIDSLDDFLGALTSTQDAGQAENATFDFGGGDRLNITLDAVENLTAEDFIFV</sequence>
<dbReference type="Proteomes" id="UP000007029">
    <property type="component" value="Chromosome"/>
</dbReference>
<dbReference type="InterPro" id="IPR050557">
    <property type="entry name" value="RTX_toxin/Mannuronan_C5-epim"/>
</dbReference>
<dbReference type="PANTHER" id="PTHR38340:SF1">
    <property type="entry name" value="S-LAYER PROTEIN"/>
    <property type="match status" value="1"/>
</dbReference>
<dbReference type="EMBL" id="CP000362">
    <property type="protein sequence ID" value="ABG33480.1"/>
    <property type="molecule type" value="Genomic_DNA"/>
</dbReference>
<gene>
    <name evidence="4" type="ordered locus">RD1_4034</name>
</gene>
<evidence type="ECO:0000256" key="1">
    <source>
        <dbReference type="ARBA" id="ARBA00004613"/>
    </source>
</evidence>
<dbReference type="InterPro" id="IPR001343">
    <property type="entry name" value="Hemolysn_Ca-bd"/>
</dbReference>
<dbReference type="eggNOG" id="COG2931">
    <property type="taxonomic scope" value="Bacteria"/>
</dbReference>
<evidence type="ECO:0000256" key="3">
    <source>
        <dbReference type="SAM" id="MobiDB-lite"/>
    </source>
</evidence>
<dbReference type="AlphaFoldDB" id="Q160W3"/>
<dbReference type="InterPro" id="IPR018511">
    <property type="entry name" value="Hemolysin-typ_Ca-bd_CS"/>
</dbReference>
<feature type="region of interest" description="Disordered" evidence="3">
    <location>
        <begin position="161"/>
        <end position="209"/>
    </location>
</feature>
<dbReference type="PRINTS" id="PR00313">
    <property type="entry name" value="CABNDNGRPT"/>
</dbReference>
<dbReference type="PROSITE" id="PS00330">
    <property type="entry name" value="HEMOLYSIN_CALCIUM"/>
    <property type="match status" value="3"/>
</dbReference>
<evidence type="ECO:0000256" key="2">
    <source>
        <dbReference type="ARBA" id="ARBA00022525"/>
    </source>
</evidence>
<dbReference type="Gene3D" id="2.150.10.10">
    <property type="entry name" value="Serralysin-like metalloprotease, C-terminal"/>
    <property type="match status" value="1"/>
</dbReference>
<protein>
    <submittedName>
        <fullName evidence="4">Probable type I secretion protein</fullName>
    </submittedName>
</protein>
<dbReference type="PANTHER" id="PTHR38340">
    <property type="entry name" value="S-LAYER PROTEIN"/>
    <property type="match status" value="1"/>
</dbReference>
<reference evidence="4 5" key="1">
    <citation type="journal article" date="2007" name="J. Bacteriol.">
        <title>The complete genome sequence of Roseobacter denitrificans reveals a mixotrophic rather than photosynthetic metabolism.</title>
        <authorList>
            <person name="Swingley W.D."/>
            <person name="Sadekar S."/>
            <person name="Mastrian S.D."/>
            <person name="Matthies H.J."/>
            <person name="Hao J."/>
            <person name="Ramos H."/>
            <person name="Acharya C.R."/>
            <person name="Conrad A.L."/>
            <person name="Taylor H.L."/>
            <person name="Dejesa L.C."/>
            <person name="Shah M.K."/>
            <person name="O'huallachain M.E."/>
            <person name="Lince M.T."/>
            <person name="Blankenship R.E."/>
            <person name="Beatty J.T."/>
            <person name="Touchman J.W."/>
        </authorList>
    </citation>
    <scope>NUCLEOTIDE SEQUENCE [LARGE SCALE GENOMIC DNA]</scope>
    <source>
        <strain evidence="5">ATCC 33942 / OCh 114</strain>
    </source>
</reference>
<dbReference type="KEGG" id="rde:RD1_4034"/>
<proteinExistence type="predicted"/>
<evidence type="ECO:0000313" key="5">
    <source>
        <dbReference type="Proteomes" id="UP000007029"/>
    </source>
</evidence>
<dbReference type="HOGENOM" id="CLU_902784_0_0_5"/>